<evidence type="ECO:0000313" key="1">
    <source>
        <dbReference type="EMBL" id="SBP49124.1"/>
    </source>
</evidence>
<keyword evidence="1" id="KW-0675">Receptor</keyword>
<feature type="non-terminal residue" evidence="1">
    <location>
        <position position="36"/>
    </location>
</feature>
<dbReference type="AlphaFoldDB" id="A0A1A8A200"/>
<name>A0A1A8A200_NOTFU</name>
<sequence>MQEFCSISFTTRGGNIPAVPDFPQQRERCDHVGSYC</sequence>
<dbReference type="EMBL" id="HADY01010639">
    <property type="protein sequence ID" value="SBP49124.1"/>
    <property type="molecule type" value="Transcribed_RNA"/>
</dbReference>
<accession>A0A1A8A200</accession>
<protein>
    <submittedName>
        <fullName evidence="1">Protein tyrosine phosphatase, receptor type, R</fullName>
    </submittedName>
</protein>
<gene>
    <name evidence="1" type="primary">PTPRR</name>
</gene>
<reference evidence="1" key="1">
    <citation type="submission" date="2016-05" db="EMBL/GenBank/DDBJ databases">
        <authorList>
            <person name="Lavstsen T."/>
            <person name="Jespersen J.S."/>
        </authorList>
    </citation>
    <scope>NUCLEOTIDE SEQUENCE</scope>
    <source>
        <tissue evidence="1">Brain</tissue>
    </source>
</reference>
<reference evidence="1" key="2">
    <citation type="submission" date="2016-06" db="EMBL/GenBank/DDBJ databases">
        <title>The genome of a short-lived fish provides insights into sex chromosome evolution and the genetic control of aging.</title>
        <authorList>
            <person name="Reichwald K."/>
            <person name="Felder M."/>
            <person name="Petzold A."/>
            <person name="Koch P."/>
            <person name="Groth M."/>
            <person name="Platzer M."/>
        </authorList>
    </citation>
    <scope>NUCLEOTIDE SEQUENCE</scope>
    <source>
        <tissue evidence="1">Brain</tissue>
    </source>
</reference>
<organism evidence="1">
    <name type="scientific">Nothobranchius furzeri</name>
    <name type="common">Turquoise killifish</name>
    <dbReference type="NCBI Taxonomy" id="105023"/>
    <lineage>
        <taxon>Eukaryota</taxon>
        <taxon>Metazoa</taxon>
        <taxon>Chordata</taxon>
        <taxon>Craniata</taxon>
        <taxon>Vertebrata</taxon>
        <taxon>Euteleostomi</taxon>
        <taxon>Actinopterygii</taxon>
        <taxon>Neopterygii</taxon>
        <taxon>Teleostei</taxon>
        <taxon>Neoteleostei</taxon>
        <taxon>Acanthomorphata</taxon>
        <taxon>Ovalentaria</taxon>
        <taxon>Atherinomorphae</taxon>
        <taxon>Cyprinodontiformes</taxon>
        <taxon>Nothobranchiidae</taxon>
        <taxon>Nothobranchius</taxon>
    </lineage>
</organism>
<proteinExistence type="predicted"/>